<feature type="compositionally biased region" description="Basic and acidic residues" evidence="1">
    <location>
        <begin position="1"/>
        <end position="17"/>
    </location>
</feature>
<dbReference type="Proteomes" id="UP000383122">
    <property type="component" value="Unassembled WGS sequence"/>
</dbReference>
<name>A0A5E5AGN8_9BURK</name>
<keyword evidence="3" id="KW-1185">Reference proteome</keyword>
<evidence type="ECO:0000313" key="2">
    <source>
        <dbReference type="EMBL" id="VVE72032.1"/>
    </source>
</evidence>
<accession>A0A5E5AGN8</accession>
<dbReference type="EMBL" id="CABPSP010000014">
    <property type="protein sequence ID" value="VVE72032.1"/>
    <property type="molecule type" value="Genomic_DNA"/>
</dbReference>
<reference evidence="2 3" key="1">
    <citation type="submission" date="2019-08" db="EMBL/GenBank/DDBJ databases">
        <authorList>
            <person name="Peeters C."/>
        </authorList>
    </citation>
    <scope>NUCLEOTIDE SEQUENCE [LARGE SCALE GENOMIC DNA]</scope>
    <source>
        <strain evidence="2 3">LMG 31117</strain>
    </source>
</reference>
<dbReference type="SUPFAM" id="SSF50985">
    <property type="entry name" value="RCC1/BLIP-II"/>
    <property type="match status" value="1"/>
</dbReference>
<dbReference type="Gene3D" id="2.130.10.30">
    <property type="entry name" value="Regulator of chromosome condensation 1/beta-lactamase-inhibitor protein II"/>
    <property type="match status" value="1"/>
</dbReference>
<protein>
    <submittedName>
        <fullName evidence="2">Uncharacterized protein</fullName>
    </submittedName>
</protein>
<dbReference type="InterPro" id="IPR009091">
    <property type="entry name" value="RCC1/BLIP-II"/>
</dbReference>
<sequence length="902" mass="97094">MNVRDKFSTRDTTRLPDDTLPPFATAELPKPIVEEAVGDMLNPDDVDDFATVTVMPYEGMTSGDIVWIFFGQGSGGGEEIDYVLISDNLVGRSVRMDVPKEKVSFFDTATVTVYYAVHRDGVLWARSEDLVLNVMTPMRWPAPYVEEAVGDDLPEDAFARGVRTVVPRHEDMQAGDVIKLFWEGGGNQYTDSIPISSPIDFRFRVQKETVDLWIGQTVQIFYTITRGATVIHSEVLNLRVAITETLLPAPVMDQVVDGKLNLADVTDFVDFRILPYEGMRAGDIVFVDLGPGEGNGGATVTIQVSQNGVGLPLEDAFARHEVERFVGQTVAVKYRVEGVTGHRESEALMVEVIEAAATLNPPNIPAVSNGELDPRQVLGGAQVVVPFASLMQQGDRVVLTWDCTKDAGDYTDTNFVGGGNGDIPFTVPYDMIAKGIDGTVTVTYELLRGTTVIGTGSAMAFVIRRPELPAVVLVEADGGSLDPDDVPAQGASVEIASTALFALDDVVTLIWRGTTEYSTSHTITAADVGSSLVMKVPKAQVVENIGTVVTVYYTIRRTLTGDTEESPLSVYEVYRESGSGGLVVLGARNGDADYRVSGAGRYLRAVSATTRNDIVAEWRYEGDMTSESGVSFLDKEPWRLLHVRAGEVSISVLPLHLVGSGLNFSTSDGAASFAALLSTGRPYAWAHFGYGGNIPMDVMGIDVQEIHSTHYAFAARRSDGEVHMWGDPYHGGAVGYRPTNVMRLAGSQGAFACVKHDGMLLAWGRDNMGATLTQEAIDVRDAQSIVAAGWAFCAVRKTGDLVTWGREEYGGAIPAMLKAGPYVSVRGNGYAFSALRANGTVVAWGYDLLSGKLSEEVEAADNIVEIAASTQAAFAVLTSERKVMAWGGQGLWWGGAGLHQAT</sequence>
<proteinExistence type="predicted"/>
<evidence type="ECO:0000256" key="1">
    <source>
        <dbReference type="SAM" id="MobiDB-lite"/>
    </source>
</evidence>
<gene>
    <name evidence="2" type="ORF">PAN31117_04251</name>
</gene>
<dbReference type="AlphaFoldDB" id="A0A5E5AGN8"/>
<organism evidence="2 3">
    <name type="scientific">Pandoraea anapnoica</name>
    <dbReference type="NCBI Taxonomy" id="2508301"/>
    <lineage>
        <taxon>Bacteria</taxon>
        <taxon>Pseudomonadati</taxon>
        <taxon>Pseudomonadota</taxon>
        <taxon>Betaproteobacteria</taxon>
        <taxon>Burkholderiales</taxon>
        <taxon>Burkholderiaceae</taxon>
        <taxon>Pandoraea</taxon>
    </lineage>
</organism>
<feature type="region of interest" description="Disordered" evidence="1">
    <location>
        <begin position="1"/>
        <end position="21"/>
    </location>
</feature>
<evidence type="ECO:0000313" key="3">
    <source>
        <dbReference type="Proteomes" id="UP000383122"/>
    </source>
</evidence>